<feature type="compositionally biased region" description="Polar residues" evidence="3">
    <location>
        <begin position="213"/>
        <end position="229"/>
    </location>
</feature>
<keyword evidence="1" id="KW-0433">Leucine-rich repeat</keyword>
<protein>
    <recommendedName>
        <fullName evidence="4">C-JID domain-containing protein</fullName>
    </recommendedName>
</protein>
<feature type="domain" description="C-JID" evidence="4">
    <location>
        <begin position="51"/>
        <end position="149"/>
    </location>
</feature>
<keyword evidence="2" id="KW-0677">Repeat</keyword>
<dbReference type="InterPro" id="IPR045344">
    <property type="entry name" value="C-JID"/>
</dbReference>
<feature type="region of interest" description="Disordered" evidence="3">
    <location>
        <begin position="247"/>
        <end position="282"/>
    </location>
</feature>
<sequence length="282" mass="32147">MEASFGSKSLGLWAQKCGLCLVYKQCEFELMISHCMKTFCEDWDLTQEILEIPEWFYLQISGPHLSIELSPDLFDDSWLGFAISADFSVHENPTAFLDNNGSEIDIELLCHFKINEQCKPFMFCVQKRSSSGRSILNCGICILYKKDLEQFENTIIRCLTSSFDDLDTIVEYLKDKRLRCANKCETSGSCSKVVPQPTRSRERTDDEEHNESDSSYVNSHQYPRTSSEQLDFDQDFKYITCENSQNAGRVGPISQVGPRGPGSRTKHPYLDKSDPSDCVSLQ</sequence>
<dbReference type="Proteomes" id="UP000237105">
    <property type="component" value="Unassembled WGS sequence"/>
</dbReference>
<keyword evidence="6" id="KW-1185">Reference proteome</keyword>
<evidence type="ECO:0000313" key="6">
    <source>
        <dbReference type="Proteomes" id="UP000237105"/>
    </source>
</evidence>
<name>A0A2P5BSR9_PARAD</name>
<comment type="caution">
    <text evidence="5">The sequence shown here is derived from an EMBL/GenBank/DDBJ whole genome shotgun (WGS) entry which is preliminary data.</text>
</comment>
<evidence type="ECO:0000313" key="5">
    <source>
        <dbReference type="EMBL" id="PON51857.1"/>
    </source>
</evidence>
<proteinExistence type="predicted"/>
<gene>
    <name evidence="5" type="ORF">PanWU01x14_212700</name>
</gene>
<evidence type="ECO:0000256" key="2">
    <source>
        <dbReference type="ARBA" id="ARBA00022737"/>
    </source>
</evidence>
<dbReference type="EMBL" id="JXTB01000227">
    <property type="protein sequence ID" value="PON51857.1"/>
    <property type="molecule type" value="Genomic_DNA"/>
</dbReference>
<evidence type="ECO:0000256" key="1">
    <source>
        <dbReference type="ARBA" id="ARBA00022614"/>
    </source>
</evidence>
<organism evidence="5 6">
    <name type="scientific">Parasponia andersonii</name>
    <name type="common">Sponia andersonii</name>
    <dbReference type="NCBI Taxonomy" id="3476"/>
    <lineage>
        <taxon>Eukaryota</taxon>
        <taxon>Viridiplantae</taxon>
        <taxon>Streptophyta</taxon>
        <taxon>Embryophyta</taxon>
        <taxon>Tracheophyta</taxon>
        <taxon>Spermatophyta</taxon>
        <taxon>Magnoliopsida</taxon>
        <taxon>eudicotyledons</taxon>
        <taxon>Gunneridae</taxon>
        <taxon>Pentapetalae</taxon>
        <taxon>rosids</taxon>
        <taxon>fabids</taxon>
        <taxon>Rosales</taxon>
        <taxon>Cannabaceae</taxon>
        <taxon>Parasponia</taxon>
    </lineage>
</organism>
<dbReference type="Pfam" id="PF20160">
    <property type="entry name" value="C-JID"/>
    <property type="match status" value="1"/>
</dbReference>
<evidence type="ECO:0000259" key="4">
    <source>
        <dbReference type="Pfam" id="PF20160"/>
    </source>
</evidence>
<accession>A0A2P5BSR9</accession>
<evidence type="ECO:0000256" key="3">
    <source>
        <dbReference type="SAM" id="MobiDB-lite"/>
    </source>
</evidence>
<feature type="region of interest" description="Disordered" evidence="3">
    <location>
        <begin position="187"/>
        <end position="231"/>
    </location>
</feature>
<dbReference type="AlphaFoldDB" id="A0A2P5BSR9"/>
<reference evidence="6" key="1">
    <citation type="submission" date="2016-06" db="EMBL/GenBank/DDBJ databases">
        <title>Parallel loss of symbiosis genes in relatives of nitrogen-fixing non-legume Parasponia.</title>
        <authorList>
            <person name="Van Velzen R."/>
            <person name="Holmer R."/>
            <person name="Bu F."/>
            <person name="Rutten L."/>
            <person name="Van Zeijl A."/>
            <person name="Liu W."/>
            <person name="Santuari L."/>
            <person name="Cao Q."/>
            <person name="Sharma T."/>
            <person name="Shen D."/>
            <person name="Roswanjaya Y."/>
            <person name="Wardhani T."/>
            <person name="Kalhor M.S."/>
            <person name="Jansen J."/>
            <person name="Van den Hoogen J."/>
            <person name="Gungor B."/>
            <person name="Hartog M."/>
            <person name="Hontelez J."/>
            <person name="Verver J."/>
            <person name="Yang W.-C."/>
            <person name="Schijlen E."/>
            <person name="Repin R."/>
            <person name="Schilthuizen M."/>
            <person name="Schranz E."/>
            <person name="Heidstra R."/>
            <person name="Miyata K."/>
            <person name="Fedorova E."/>
            <person name="Kohlen W."/>
            <person name="Bisseling T."/>
            <person name="Smit S."/>
            <person name="Geurts R."/>
        </authorList>
    </citation>
    <scope>NUCLEOTIDE SEQUENCE [LARGE SCALE GENOMIC DNA]</scope>
    <source>
        <strain evidence="6">cv. WU1-14</strain>
    </source>
</reference>